<name>A0A8J5T0H7_ZIZPA</name>
<evidence type="ECO:0000313" key="2">
    <source>
        <dbReference type="EMBL" id="KAG8065241.1"/>
    </source>
</evidence>
<feature type="region of interest" description="Disordered" evidence="1">
    <location>
        <begin position="58"/>
        <end position="84"/>
    </location>
</feature>
<organism evidence="2 3">
    <name type="scientific">Zizania palustris</name>
    <name type="common">Northern wild rice</name>
    <dbReference type="NCBI Taxonomy" id="103762"/>
    <lineage>
        <taxon>Eukaryota</taxon>
        <taxon>Viridiplantae</taxon>
        <taxon>Streptophyta</taxon>
        <taxon>Embryophyta</taxon>
        <taxon>Tracheophyta</taxon>
        <taxon>Spermatophyta</taxon>
        <taxon>Magnoliopsida</taxon>
        <taxon>Liliopsida</taxon>
        <taxon>Poales</taxon>
        <taxon>Poaceae</taxon>
        <taxon>BOP clade</taxon>
        <taxon>Oryzoideae</taxon>
        <taxon>Oryzeae</taxon>
        <taxon>Zizaniinae</taxon>
        <taxon>Zizania</taxon>
    </lineage>
</organism>
<proteinExistence type="predicted"/>
<sequence>MKSPDEFNLPEGTISYDEMSQIRSQLAEFIVEQRVMIAIENGEYTSASENADELVVVTNHGGNEEEDDPPSDQEMEQIGASNTS</sequence>
<protein>
    <submittedName>
        <fullName evidence="2">Uncharacterized protein</fullName>
    </submittedName>
</protein>
<dbReference type="EMBL" id="JAAALK010000285">
    <property type="protein sequence ID" value="KAG8065241.1"/>
    <property type="molecule type" value="Genomic_DNA"/>
</dbReference>
<evidence type="ECO:0000313" key="3">
    <source>
        <dbReference type="Proteomes" id="UP000729402"/>
    </source>
</evidence>
<reference evidence="2" key="2">
    <citation type="submission" date="2021-02" db="EMBL/GenBank/DDBJ databases">
        <authorList>
            <person name="Kimball J.A."/>
            <person name="Haas M.W."/>
            <person name="Macchietto M."/>
            <person name="Kono T."/>
            <person name="Duquette J."/>
            <person name="Shao M."/>
        </authorList>
    </citation>
    <scope>NUCLEOTIDE SEQUENCE</scope>
    <source>
        <tissue evidence="2">Fresh leaf tissue</tissue>
    </source>
</reference>
<dbReference type="AlphaFoldDB" id="A0A8J5T0H7"/>
<dbReference type="Proteomes" id="UP000729402">
    <property type="component" value="Unassembled WGS sequence"/>
</dbReference>
<gene>
    <name evidence="2" type="ORF">GUJ93_ZPchr0004g38775</name>
</gene>
<feature type="compositionally biased region" description="Acidic residues" evidence="1">
    <location>
        <begin position="64"/>
        <end position="75"/>
    </location>
</feature>
<keyword evidence="3" id="KW-1185">Reference proteome</keyword>
<comment type="caution">
    <text evidence="2">The sequence shown here is derived from an EMBL/GenBank/DDBJ whole genome shotgun (WGS) entry which is preliminary data.</text>
</comment>
<accession>A0A8J5T0H7</accession>
<reference evidence="2" key="1">
    <citation type="journal article" date="2021" name="bioRxiv">
        <title>Whole Genome Assembly and Annotation of Northern Wild Rice, Zizania palustris L., Supports a Whole Genome Duplication in the Zizania Genus.</title>
        <authorList>
            <person name="Haas M."/>
            <person name="Kono T."/>
            <person name="Macchietto M."/>
            <person name="Millas R."/>
            <person name="McGilp L."/>
            <person name="Shao M."/>
            <person name="Duquette J."/>
            <person name="Hirsch C.N."/>
            <person name="Kimball J."/>
        </authorList>
    </citation>
    <scope>NUCLEOTIDE SEQUENCE</scope>
    <source>
        <tissue evidence="2">Fresh leaf tissue</tissue>
    </source>
</reference>
<evidence type="ECO:0000256" key="1">
    <source>
        <dbReference type="SAM" id="MobiDB-lite"/>
    </source>
</evidence>